<accession>A0A811ZV59</accession>
<comment type="caution">
    <text evidence="2">The sequence shown here is derived from an EMBL/GenBank/DDBJ whole genome shotgun (WGS) entry which is preliminary data.</text>
</comment>
<organism evidence="2 3">
    <name type="scientific">Nyctereutes procyonoides</name>
    <name type="common">Raccoon dog</name>
    <name type="synonym">Canis procyonoides</name>
    <dbReference type="NCBI Taxonomy" id="34880"/>
    <lineage>
        <taxon>Eukaryota</taxon>
        <taxon>Metazoa</taxon>
        <taxon>Chordata</taxon>
        <taxon>Craniata</taxon>
        <taxon>Vertebrata</taxon>
        <taxon>Euteleostomi</taxon>
        <taxon>Mammalia</taxon>
        <taxon>Eutheria</taxon>
        <taxon>Laurasiatheria</taxon>
        <taxon>Carnivora</taxon>
        <taxon>Caniformia</taxon>
        <taxon>Canidae</taxon>
        <taxon>Nyctereutes</taxon>
    </lineage>
</organism>
<dbReference type="InterPro" id="IPR001909">
    <property type="entry name" value="KRAB"/>
</dbReference>
<feature type="domain" description="KRAB" evidence="1">
    <location>
        <begin position="14"/>
        <end position="90"/>
    </location>
</feature>
<dbReference type="PANTHER" id="PTHR23232">
    <property type="entry name" value="KRAB DOMAIN C2H2 ZINC FINGER"/>
    <property type="match status" value="1"/>
</dbReference>
<evidence type="ECO:0000313" key="3">
    <source>
        <dbReference type="Proteomes" id="UP000645828"/>
    </source>
</evidence>
<dbReference type="Gene3D" id="6.10.140.140">
    <property type="match status" value="1"/>
</dbReference>
<dbReference type="GO" id="GO:0006355">
    <property type="term" value="P:regulation of DNA-templated transcription"/>
    <property type="evidence" value="ECO:0007669"/>
    <property type="project" value="InterPro"/>
</dbReference>
<name>A0A811ZV59_NYCPR</name>
<proteinExistence type="predicted"/>
<dbReference type="Pfam" id="PF01352">
    <property type="entry name" value="KRAB"/>
    <property type="match status" value="1"/>
</dbReference>
<dbReference type="SUPFAM" id="SSF109640">
    <property type="entry name" value="KRAB domain (Kruppel-associated box)"/>
    <property type="match status" value="1"/>
</dbReference>
<dbReference type="AlphaFoldDB" id="A0A811ZV59"/>
<dbReference type="CDD" id="cd07765">
    <property type="entry name" value="KRAB_A-box"/>
    <property type="match status" value="1"/>
</dbReference>
<dbReference type="PANTHER" id="PTHR23232:SF133">
    <property type="entry name" value="RIKEN CDNA 1700020N01 GENE"/>
    <property type="match status" value="1"/>
</dbReference>
<dbReference type="Proteomes" id="UP000645828">
    <property type="component" value="Unassembled WGS sequence"/>
</dbReference>
<dbReference type="InterPro" id="IPR050169">
    <property type="entry name" value="Krueppel_C2H2_ZnF"/>
</dbReference>
<reference evidence="2" key="1">
    <citation type="submission" date="2020-12" db="EMBL/GenBank/DDBJ databases">
        <authorList>
            <consortium name="Molecular Ecology Group"/>
        </authorList>
    </citation>
    <scope>NUCLEOTIDE SEQUENCE</scope>
    <source>
        <strain evidence="2">TBG_1078</strain>
    </source>
</reference>
<evidence type="ECO:0000313" key="2">
    <source>
        <dbReference type="EMBL" id="CAD7692044.1"/>
    </source>
</evidence>
<dbReference type="PROSITE" id="PS50805">
    <property type="entry name" value="KRAB"/>
    <property type="match status" value="1"/>
</dbReference>
<protein>
    <submittedName>
        <fullName evidence="2">(raccoon dog) hypothetical protein</fullName>
    </submittedName>
</protein>
<dbReference type="InterPro" id="IPR036051">
    <property type="entry name" value="KRAB_dom_sf"/>
</dbReference>
<sequence>MAAAAPRAPPQGTVTFEDIAMYFSWEEWDLLDEAQRHLYQDVMLENLALITSLGCEHGAEDEKAPSEQSISVEGVSQVRIPKTGLLSQKANPYEVCGPILKDSFHLAEHWETQFSEKLYTSMTFQQFRGFLPGARRDQMIHWNV</sequence>
<keyword evidence="3" id="KW-1185">Reference proteome</keyword>
<dbReference type="EMBL" id="CAJHUB010000775">
    <property type="protein sequence ID" value="CAD7692044.1"/>
    <property type="molecule type" value="Genomic_DNA"/>
</dbReference>
<gene>
    <name evidence="2" type="ORF">NYPRO_LOCUS24838</name>
</gene>
<dbReference type="SMART" id="SM00349">
    <property type="entry name" value="KRAB"/>
    <property type="match status" value="1"/>
</dbReference>
<evidence type="ECO:0000259" key="1">
    <source>
        <dbReference type="PROSITE" id="PS50805"/>
    </source>
</evidence>